<feature type="transmembrane region" description="Helical" evidence="5">
    <location>
        <begin position="437"/>
        <end position="456"/>
    </location>
</feature>
<gene>
    <name evidence="9" type="ORF">JDW22_05080</name>
</gene>
<sequence length="628" mass="69078">MDLSQRDTLFTRETLPLWLGLFLIAVAVPFSIMRVGPLPSFFLEAGSLLGGLILVALTLFSGCLKTRPPAASYYFVALAVFWAAQARVMQLVYTGMSDMVAWTFAILALLCWACRGWMARLGAERALSVLAGTLLLGAVLQAMVGWLQYTDLAGKFHGVLMYRKGIVEGQLAQRNHFAHYLMWGMLAAGWLWAQRRLAWFVAVPLILLIAATMGLTGSRTIFGYVLAMAVLLPLYRLFSGCLSTRTVWGLGLAAALVLLGQFAVEPVLDLFREGTITSAADRISSGSQIAGSGRGYEWQKAWQIFLSAPWFGHGWGSYPLYGFLTNVYPTTFRPYETDVLFTHSHNSFLNLLAEMGIVGTALVLLGMLWAIRGCFQRANAPAGVFILALMGVSLVHSALEYPLWYIYFLSIFALFIGFAPASAKASAQPPVGSLKTVYAATALAIALLSAGIVYTATVYQDLRQFSAGGGNTAQQAKNIAGLQRIARHNAMLRYYAHFQLISHFDPSSATVPPWAEEAAESLRYRPYANAQRYAFAAYRAGKIQAARDWMMLMYHYYPSKFSAYSDPIMDSPYYPQLQADFTAQCRAYYTSVEQIPICAQAAPAKPAIEDVLKNLRAMRGSGASNIKK</sequence>
<feature type="transmembrane region" description="Helical" evidence="5">
    <location>
        <begin position="247"/>
        <end position="264"/>
    </location>
</feature>
<dbReference type="PANTHER" id="PTHR37422">
    <property type="entry name" value="TEICHURONIC ACID BIOSYNTHESIS PROTEIN TUAE"/>
    <property type="match status" value="1"/>
</dbReference>
<keyword evidence="10" id="KW-1185">Reference proteome</keyword>
<dbReference type="PANTHER" id="PTHR37422:SF21">
    <property type="entry name" value="EXOQ-LIKE PROTEIN"/>
    <property type="match status" value="1"/>
</dbReference>
<dbReference type="GeneID" id="84907319"/>
<feature type="transmembrane region" description="Helical" evidence="5">
    <location>
        <begin position="348"/>
        <end position="371"/>
    </location>
</feature>
<name>A0ABS1BRT9_9NEIS</name>
<keyword evidence="2 5" id="KW-0812">Transmembrane</keyword>
<evidence type="ECO:0000313" key="10">
    <source>
        <dbReference type="Proteomes" id="UP000614058"/>
    </source>
</evidence>
<comment type="caution">
    <text evidence="9">The sequence shown here is derived from an EMBL/GenBank/DDBJ whole genome shotgun (WGS) entry which is preliminary data.</text>
</comment>
<evidence type="ECO:0000259" key="7">
    <source>
        <dbReference type="Pfam" id="PF11846"/>
    </source>
</evidence>
<dbReference type="InterPro" id="IPR051533">
    <property type="entry name" value="WaaL-like"/>
</dbReference>
<dbReference type="InterPro" id="IPR031726">
    <property type="entry name" value="PglL_A"/>
</dbReference>
<dbReference type="Pfam" id="PF11846">
    <property type="entry name" value="Wzy_C_2"/>
    <property type="match status" value="1"/>
</dbReference>
<evidence type="ECO:0000259" key="8">
    <source>
        <dbReference type="Pfam" id="PF15864"/>
    </source>
</evidence>
<comment type="subcellular location">
    <subcellularLocation>
        <location evidence="1">Membrane</location>
        <topology evidence="1">Multi-pass membrane protein</topology>
    </subcellularLocation>
</comment>
<feature type="transmembrane region" description="Helical" evidence="5">
    <location>
        <begin position="99"/>
        <end position="117"/>
    </location>
</feature>
<keyword evidence="4 5" id="KW-0472">Membrane</keyword>
<evidence type="ECO:0000256" key="5">
    <source>
        <dbReference type="SAM" id="Phobius"/>
    </source>
</evidence>
<feature type="transmembrane region" description="Helical" evidence="5">
    <location>
        <begin position="378"/>
        <end position="399"/>
    </location>
</feature>
<evidence type="ECO:0000256" key="1">
    <source>
        <dbReference type="ARBA" id="ARBA00004141"/>
    </source>
</evidence>
<dbReference type="InterPro" id="IPR007016">
    <property type="entry name" value="O-antigen_ligase-rel_domated"/>
</dbReference>
<dbReference type="RefSeq" id="WP_003793504.1">
    <property type="nucleotide sequence ID" value="NZ_JAEHNZ010000002.1"/>
</dbReference>
<accession>A0ABS1BRT9</accession>
<organism evidence="9 10">
    <name type="scientific">Kingella bonacorsii</name>
    <dbReference type="NCBI Taxonomy" id="2796361"/>
    <lineage>
        <taxon>Bacteria</taxon>
        <taxon>Pseudomonadati</taxon>
        <taxon>Pseudomonadota</taxon>
        <taxon>Betaproteobacteria</taxon>
        <taxon>Neisseriales</taxon>
        <taxon>Neisseriaceae</taxon>
        <taxon>Kingella</taxon>
    </lineage>
</organism>
<keyword evidence="3 5" id="KW-1133">Transmembrane helix</keyword>
<feature type="transmembrane region" description="Helical" evidence="5">
    <location>
        <begin position="15"/>
        <end position="35"/>
    </location>
</feature>
<dbReference type="Pfam" id="PF04932">
    <property type="entry name" value="Wzy_C"/>
    <property type="match status" value="1"/>
</dbReference>
<feature type="transmembrane region" description="Helical" evidence="5">
    <location>
        <begin position="177"/>
        <end position="193"/>
    </location>
</feature>
<feature type="domain" description="Protein glycosylation ligase" evidence="8">
    <location>
        <begin position="171"/>
        <end position="192"/>
    </location>
</feature>
<dbReference type="Pfam" id="PF15864">
    <property type="entry name" value="PglL_A"/>
    <property type="match status" value="1"/>
</dbReference>
<keyword evidence="9" id="KW-0436">Ligase</keyword>
<feature type="domain" description="O-antigen ligase-related" evidence="6">
    <location>
        <begin position="205"/>
        <end position="363"/>
    </location>
</feature>
<proteinExistence type="predicted"/>
<evidence type="ECO:0000256" key="4">
    <source>
        <dbReference type="ARBA" id="ARBA00023136"/>
    </source>
</evidence>
<dbReference type="EMBL" id="JAEHNZ010000002">
    <property type="protein sequence ID" value="MBK0395972.1"/>
    <property type="molecule type" value="Genomic_DNA"/>
</dbReference>
<evidence type="ECO:0000256" key="2">
    <source>
        <dbReference type="ARBA" id="ARBA00022692"/>
    </source>
</evidence>
<dbReference type="InterPro" id="IPR021797">
    <property type="entry name" value="Wzy_C_2"/>
</dbReference>
<dbReference type="GO" id="GO:0016874">
    <property type="term" value="F:ligase activity"/>
    <property type="evidence" value="ECO:0007669"/>
    <property type="project" value="UniProtKB-KW"/>
</dbReference>
<protein>
    <submittedName>
        <fullName evidence="9">O-antigen ligase C-terminal domain-containing protein</fullName>
    </submittedName>
</protein>
<feature type="domain" description="Virulence factor membrane-bound polymerase C-terminal" evidence="7">
    <location>
        <begin position="385"/>
        <end position="561"/>
    </location>
</feature>
<feature type="transmembrane region" description="Helical" evidence="5">
    <location>
        <begin position="198"/>
        <end position="215"/>
    </location>
</feature>
<feature type="transmembrane region" description="Helical" evidence="5">
    <location>
        <begin position="129"/>
        <end position="149"/>
    </location>
</feature>
<evidence type="ECO:0000313" key="9">
    <source>
        <dbReference type="EMBL" id="MBK0395972.1"/>
    </source>
</evidence>
<feature type="transmembrane region" description="Helical" evidence="5">
    <location>
        <begin position="41"/>
        <end position="60"/>
    </location>
</feature>
<evidence type="ECO:0000259" key="6">
    <source>
        <dbReference type="Pfam" id="PF04932"/>
    </source>
</evidence>
<dbReference type="Proteomes" id="UP000614058">
    <property type="component" value="Unassembled WGS sequence"/>
</dbReference>
<feature type="transmembrane region" description="Helical" evidence="5">
    <location>
        <begin position="72"/>
        <end position="93"/>
    </location>
</feature>
<feature type="transmembrane region" description="Helical" evidence="5">
    <location>
        <begin position="221"/>
        <end position="238"/>
    </location>
</feature>
<feature type="transmembrane region" description="Helical" evidence="5">
    <location>
        <begin position="405"/>
        <end position="425"/>
    </location>
</feature>
<evidence type="ECO:0000256" key="3">
    <source>
        <dbReference type="ARBA" id="ARBA00022989"/>
    </source>
</evidence>
<reference evidence="9 10" key="1">
    <citation type="journal article" date="2021" name="Pathogens">
        <title>Isolation and Characterization of Kingella bonacorsii sp. nov., A Novel Kingella Species Detected in a Stable Periodontitis Subject.</title>
        <authorList>
            <person name="Antezack A."/>
            <person name="Boxberger M."/>
            <person name="Rolland C."/>
            <person name="Monnet-Corti V."/>
            <person name="La Scola B."/>
        </authorList>
    </citation>
    <scope>NUCLEOTIDE SEQUENCE [LARGE SCALE GENOMIC DNA]</scope>
    <source>
        <strain evidence="9 10">Marseille-Q4569</strain>
    </source>
</reference>